<dbReference type="InterPro" id="IPR037278">
    <property type="entry name" value="ARFGAP/RecO"/>
</dbReference>
<gene>
    <name evidence="7" type="primary">recO</name>
    <name evidence="9" type="ORF">A3E39_00470</name>
</gene>
<evidence type="ECO:0000256" key="6">
    <source>
        <dbReference type="ARBA" id="ARBA00033409"/>
    </source>
</evidence>
<dbReference type="HAMAP" id="MF_00201">
    <property type="entry name" value="RecO"/>
    <property type="match status" value="1"/>
</dbReference>
<evidence type="ECO:0000256" key="4">
    <source>
        <dbReference type="ARBA" id="ARBA00023172"/>
    </source>
</evidence>
<evidence type="ECO:0000256" key="5">
    <source>
        <dbReference type="ARBA" id="ARBA00023204"/>
    </source>
</evidence>
<dbReference type="Pfam" id="PF11967">
    <property type="entry name" value="RecO_N"/>
    <property type="match status" value="1"/>
</dbReference>
<proteinExistence type="inferred from homology"/>
<reference evidence="9 10" key="1">
    <citation type="journal article" date="2016" name="Nat. Commun.">
        <title>Thousands of microbial genomes shed light on interconnected biogeochemical processes in an aquifer system.</title>
        <authorList>
            <person name="Anantharaman K."/>
            <person name="Brown C.T."/>
            <person name="Hug L.A."/>
            <person name="Sharon I."/>
            <person name="Castelle C.J."/>
            <person name="Probst A.J."/>
            <person name="Thomas B.C."/>
            <person name="Singh A."/>
            <person name="Wilkins M.J."/>
            <person name="Karaoz U."/>
            <person name="Brodie E.L."/>
            <person name="Williams K.H."/>
            <person name="Hubbard S.S."/>
            <person name="Banfield J.F."/>
        </authorList>
    </citation>
    <scope>NUCLEOTIDE SEQUENCE [LARGE SCALE GENOMIC DNA]</scope>
</reference>
<dbReference type="InterPro" id="IPR003717">
    <property type="entry name" value="RecO"/>
</dbReference>
<dbReference type="AlphaFoldDB" id="A0A1F7ULS1"/>
<comment type="function">
    <text evidence="7">Involved in DNA repair and RecF pathway recombination.</text>
</comment>
<dbReference type="GO" id="GO:0006302">
    <property type="term" value="P:double-strand break repair"/>
    <property type="evidence" value="ECO:0007669"/>
    <property type="project" value="TreeGrafter"/>
</dbReference>
<keyword evidence="4 7" id="KW-0233">DNA recombination</keyword>
<evidence type="ECO:0000256" key="3">
    <source>
        <dbReference type="ARBA" id="ARBA00022763"/>
    </source>
</evidence>
<dbReference type="PANTHER" id="PTHR33991">
    <property type="entry name" value="DNA REPAIR PROTEIN RECO"/>
    <property type="match status" value="1"/>
</dbReference>
<evidence type="ECO:0000256" key="1">
    <source>
        <dbReference type="ARBA" id="ARBA00007452"/>
    </source>
</evidence>
<evidence type="ECO:0000256" key="2">
    <source>
        <dbReference type="ARBA" id="ARBA00021310"/>
    </source>
</evidence>
<evidence type="ECO:0000256" key="7">
    <source>
        <dbReference type="HAMAP-Rule" id="MF_00201"/>
    </source>
</evidence>
<evidence type="ECO:0000313" key="10">
    <source>
        <dbReference type="Proteomes" id="UP000176603"/>
    </source>
</evidence>
<name>A0A1F7ULS1_9BACT</name>
<dbReference type="EMBL" id="MGEH01000015">
    <property type="protein sequence ID" value="OGL79240.1"/>
    <property type="molecule type" value="Genomic_DNA"/>
</dbReference>
<keyword evidence="5 7" id="KW-0234">DNA repair</keyword>
<organism evidence="9 10">
    <name type="scientific">Candidatus Uhrbacteria bacterium RIFCSPHIGHO2_12_FULL_60_25</name>
    <dbReference type="NCBI Taxonomy" id="1802399"/>
    <lineage>
        <taxon>Bacteria</taxon>
        <taxon>Candidatus Uhriibacteriota</taxon>
    </lineage>
</organism>
<dbReference type="SUPFAM" id="SSF50249">
    <property type="entry name" value="Nucleic acid-binding proteins"/>
    <property type="match status" value="1"/>
</dbReference>
<dbReference type="PANTHER" id="PTHR33991:SF1">
    <property type="entry name" value="DNA REPAIR PROTEIN RECO"/>
    <property type="match status" value="1"/>
</dbReference>
<dbReference type="GO" id="GO:0043590">
    <property type="term" value="C:bacterial nucleoid"/>
    <property type="evidence" value="ECO:0007669"/>
    <property type="project" value="TreeGrafter"/>
</dbReference>
<accession>A0A1F7ULS1</accession>
<dbReference type="InterPro" id="IPR022572">
    <property type="entry name" value="DNA_rep/recomb_RecO_N"/>
</dbReference>
<dbReference type="Gene3D" id="2.40.50.140">
    <property type="entry name" value="Nucleic acid-binding proteins"/>
    <property type="match status" value="1"/>
</dbReference>
<feature type="domain" description="DNA replication/recombination mediator RecO N-terminal" evidence="8">
    <location>
        <begin position="1"/>
        <end position="78"/>
    </location>
</feature>
<evidence type="ECO:0000313" key="9">
    <source>
        <dbReference type="EMBL" id="OGL79240.1"/>
    </source>
</evidence>
<protein>
    <recommendedName>
        <fullName evidence="2 7">DNA repair protein RecO</fullName>
    </recommendedName>
    <alternativeName>
        <fullName evidence="6 7">Recombination protein O</fullName>
    </alternativeName>
</protein>
<dbReference type="InterPro" id="IPR042242">
    <property type="entry name" value="RecO_C"/>
</dbReference>
<dbReference type="NCBIfam" id="TIGR00613">
    <property type="entry name" value="reco"/>
    <property type="match status" value="1"/>
</dbReference>
<sequence length="259" mass="28354">MPYLRDRAIVLRNEPFKEHDRKVVLFGIEHGLLEAVARGASRKEAKQAGHIVPMSEIEVLIAKGAVYDKLAVARLVEQHRAIRDRLGALAFVGSFFDLFERLQRPGIVDPGLYELLLDVLSIGESLPDEPSAERARLLWSAAALKLLDRIGLAPALSHCVSCRENVGESDAWMLPFDGTVACADCYRGLRTAHPNATCLAPTALTLLRFLRREPFGRVLLLTASTDVFAAASHAVSVTLQQAPLSKEPHGSETIFALLS</sequence>
<dbReference type="Gene3D" id="1.20.1440.120">
    <property type="entry name" value="Recombination protein O, C-terminal domain"/>
    <property type="match status" value="1"/>
</dbReference>
<dbReference type="STRING" id="1802399.A3E39_00470"/>
<comment type="caution">
    <text evidence="9">The sequence shown here is derived from an EMBL/GenBank/DDBJ whole genome shotgun (WGS) entry which is preliminary data.</text>
</comment>
<comment type="similarity">
    <text evidence="1 7">Belongs to the RecO family.</text>
</comment>
<dbReference type="Pfam" id="PF02565">
    <property type="entry name" value="RecO_C"/>
    <property type="match status" value="1"/>
</dbReference>
<dbReference type="SUPFAM" id="SSF57863">
    <property type="entry name" value="ArfGap/RecO-like zinc finger"/>
    <property type="match status" value="1"/>
</dbReference>
<dbReference type="GO" id="GO:0006310">
    <property type="term" value="P:DNA recombination"/>
    <property type="evidence" value="ECO:0007669"/>
    <property type="project" value="UniProtKB-UniRule"/>
</dbReference>
<dbReference type="Proteomes" id="UP000176603">
    <property type="component" value="Unassembled WGS sequence"/>
</dbReference>
<dbReference type="InterPro" id="IPR012340">
    <property type="entry name" value="NA-bd_OB-fold"/>
</dbReference>
<keyword evidence="3 7" id="KW-0227">DNA damage</keyword>
<evidence type="ECO:0000259" key="8">
    <source>
        <dbReference type="Pfam" id="PF11967"/>
    </source>
</evidence>